<evidence type="ECO:0000313" key="2">
    <source>
        <dbReference type="EMBL" id="RIH99709.1"/>
    </source>
</evidence>
<protein>
    <submittedName>
        <fullName evidence="2">HD domain-containing protein</fullName>
    </submittedName>
</protein>
<reference evidence="2 3" key="1">
    <citation type="submission" date="2018-08" db="EMBL/GenBank/DDBJ databases">
        <title>Draft genome of candidate division NPL-UPA2 bacterium Unc8 that adapted to ultra-basic serpentinizing groundwater.</title>
        <authorList>
            <person name="Ishii S."/>
            <person name="Suzuki S."/>
            <person name="Nealson K.H."/>
        </authorList>
    </citation>
    <scope>NUCLEOTIDE SEQUENCE [LARGE SCALE GENOMIC DNA]</scope>
    <source>
        <strain evidence="2">Unc8</strain>
    </source>
</reference>
<dbReference type="GO" id="GO:0016462">
    <property type="term" value="F:pyrophosphatase activity"/>
    <property type="evidence" value="ECO:0007669"/>
    <property type="project" value="TreeGrafter"/>
</dbReference>
<dbReference type="PANTHER" id="PTHR30005:SF0">
    <property type="entry name" value="RETROGRADE REGULATION PROTEIN 2"/>
    <property type="match status" value="1"/>
</dbReference>
<dbReference type="Gene3D" id="1.10.3210.10">
    <property type="entry name" value="Hypothetical protein af1432"/>
    <property type="match status" value="1"/>
</dbReference>
<gene>
    <name evidence="2" type="ORF">B9J77_04790</name>
</gene>
<evidence type="ECO:0000313" key="3">
    <source>
        <dbReference type="Proteomes" id="UP000266287"/>
    </source>
</evidence>
<feature type="domain" description="Ppx/GppA phosphatase C-terminal" evidence="1">
    <location>
        <begin position="10"/>
        <end position="151"/>
    </location>
</feature>
<proteinExistence type="predicted"/>
<dbReference type="Pfam" id="PF21447">
    <property type="entry name" value="Ppx-GppA_III"/>
    <property type="match status" value="1"/>
</dbReference>
<dbReference type="InterPro" id="IPR003607">
    <property type="entry name" value="HD/PDEase_dom"/>
</dbReference>
<sequence>MEKKNKELEKKMNELSPDIPHSLQVKKLSFSIFDQLQECHQLDNYARFLLGGACLLHDLGLTASPTKHHKVSQKMINEISFHYLDEHEKTLIALIARYHRKAHPGRKHKGFGNLKNKEKDMVNKLSAIIRVADGLDRDHASSIKDIKIKKKGGAWRFILKGGEISETNLYGFNKKKGLLEEIFDCSVEAIWEN</sequence>
<accession>A0A399FW98</accession>
<dbReference type="InterPro" id="IPR048950">
    <property type="entry name" value="Ppx_GppA_C"/>
</dbReference>
<dbReference type="CDD" id="cd00077">
    <property type="entry name" value="HDc"/>
    <property type="match status" value="1"/>
</dbReference>
<dbReference type="EMBL" id="NDHY01000014">
    <property type="protein sequence ID" value="RIH99709.1"/>
    <property type="molecule type" value="Genomic_DNA"/>
</dbReference>
<evidence type="ECO:0000259" key="1">
    <source>
        <dbReference type="Pfam" id="PF21447"/>
    </source>
</evidence>
<comment type="caution">
    <text evidence="2">The sequence shown here is derived from an EMBL/GenBank/DDBJ whole genome shotgun (WGS) entry which is preliminary data.</text>
</comment>
<dbReference type="Proteomes" id="UP000266287">
    <property type="component" value="Unassembled WGS sequence"/>
</dbReference>
<organism evidence="2 3">
    <name type="scientific">candidate division NPL-UPA2 bacterium Unc8</name>
    <dbReference type="NCBI Taxonomy" id="1980939"/>
    <lineage>
        <taxon>Bacteria</taxon>
    </lineage>
</organism>
<dbReference type="InterPro" id="IPR050273">
    <property type="entry name" value="GppA/Ppx_hydrolase"/>
</dbReference>
<name>A0A399FW98_UNCN2</name>
<dbReference type="PANTHER" id="PTHR30005">
    <property type="entry name" value="EXOPOLYPHOSPHATASE"/>
    <property type="match status" value="1"/>
</dbReference>
<dbReference type="SUPFAM" id="SSF109604">
    <property type="entry name" value="HD-domain/PDEase-like"/>
    <property type="match status" value="1"/>
</dbReference>
<dbReference type="AlphaFoldDB" id="A0A399FW98"/>